<evidence type="ECO:0000256" key="2">
    <source>
        <dbReference type="ARBA" id="ARBA00009941"/>
    </source>
</evidence>
<dbReference type="GO" id="GO:0003923">
    <property type="term" value="F:GPI-anchor transamidase activity"/>
    <property type="evidence" value="ECO:0007669"/>
    <property type="project" value="InterPro"/>
</dbReference>
<dbReference type="GO" id="GO:0006506">
    <property type="term" value="P:GPI anchor biosynthetic process"/>
    <property type="evidence" value="ECO:0007669"/>
    <property type="project" value="UniProtKB-UniPathway"/>
</dbReference>
<organism evidence="5 6">
    <name type="scientific">Parastrongyloides trichosuri</name>
    <name type="common">Possum-specific nematode worm</name>
    <dbReference type="NCBI Taxonomy" id="131310"/>
    <lineage>
        <taxon>Eukaryota</taxon>
        <taxon>Metazoa</taxon>
        <taxon>Ecdysozoa</taxon>
        <taxon>Nematoda</taxon>
        <taxon>Chromadorea</taxon>
        <taxon>Rhabditida</taxon>
        <taxon>Tylenchina</taxon>
        <taxon>Panagrolaimomorpha</taxon>
        <taxon>Strongyloidoidea</taxon>
        <taxon>Strongyloididae</taxon>
        <taxon>Parastrongyloides</taxon>
    </lineage>
</organism>
<evidence type="ECO:0000256" key="1">
    <source>
        <dbReference type="ARBA" id="ARBA00004687"/>
    </source>
</evidence>
<evidence type="ECO:0000313" key="6">
    <source>
        <dbReference type="WBParaSite" id="PTRK_0001337000.1"/>
    </source>
</evidence>
<keyword evidence="3" id="KW-0337">GPI-anchor biosynthesis</keyword>
<dbReference type="AlphaFoldDB" id="A0A0N4ZXF6"/>
<name>A0A0N4ZXF6_PARTI</name>
<evidence type="ECO:0000256" key="4">
    <source>
        <dbReference type="ARBA" id="ARBA00022729"/>
    </source>
</evidence>
<sequence>MADAIETMYQRQKFNELLFISDTCHAASMYAQINTPNVLATSSSLTHEESYSLQVDQNIGVYVNDRYAYYVSEFLKNKVKNLESNSTMNDFFKSCPTSKCLSTVGVRTDLYDKDINRVKVTDFFGSKRIFSTFDEEMTIDDEWFQ</sequence>
<keyword evidence="4" id="KW-0732">Signal</keyword>
<dbReference type="GO" id="GO:0042765">
    <property type="term" value="C:GPI-anchor transamidase complex"/>
    <property type="evidence" value="ECO:0007669"/>
    <property type="project" value="InterPro"/>
</dbReference>
<dbReference type="WBParaSite" id="PTRK_0001337000.1">
    <property type="protein sequence ID" value="PTRK_0001337000.1"/>
    <property type="gene ID" value="PTRK_0001337000"/>
</dbReference>
<keyword evidence="5" id="KW-1185">Reference proteome</keyword>
<comment type="similarity">
    <text evidence="2">Belongs to the peptidase C13 family.</text>
</comment>
<reference evidence="6" key="1">
    <citation type="submission" date="2017-02" db="UniProtKB">
        <authorList>
            <consortium name="WormBaseParasite"/>
        </authorList>
    </citation>
    <scope>IDENTIFICATION</scope>
</reference>
<dbReference type="InterPro" id="IPR001096">
    <property type="entry name" value="Peptidase_C13"/>
</dbReference>
<dbReference type="PANTHER" id="PTHR48067">
    <property type="entry name" value="GPI-ANCHOR TRANSAMIDASE"/>
    <property type="match status" value="1"/>
</dbReference>
<dbReference type="Pfam" id="PF01650">
    <property type="entry name" value="Peptidase_C13"/>
    <property type="match status" value="1"/>
</dbReference>
<dbReference type="STRING" id="131310.A0A0N4ZXF6"/>
<dbReference type="GO" id="GO:0016255">
    <property type="term" value="P:attachment of GPI anchor to protein"/>
    <property type="evidence" value="ECO:0007669"/>
    <property type="project" value="InterPro"/>
</dbReference>
<dbReference type="Gene3D" id="3.40.50.1460">
    <property type="match status" value="1"/>
</dbReference>
<protein>
    <submittedName>
        <fullName evidence="6">GPI-anchor transamidase</fullName>
    </submittedName>
</protein>
<dbReference type="UniPathway" id="UPA00196"/>
<accession>A0A0N4ZXF6</accession>
<proteinExistence type="inferred from homology"/>
<evidence type="ECO:0000256" key="3">
    <source>
        <dbReference type="ARBA" id="ARBA00022502"/>
    </source>
</evidence>
<dbReference type="InterPro" id="IPR028361">
    <property type="entry name" value="GPI_transamidase"/>
</dbReference>
<dbReference type="GO" id="GO:0006508">
    <property type="term" value="P:proteolysis"/>
    <property type="evidence" value="ECO:0007669"/>
    <property type="project" value="InterPro"/>
</dbReference>
<evidence type="ECO:0000313" key="5">
    <source>
        <dbReference type="Proteomes" id="UP000038045"/>
    </source>
</evidence>
<dbReference type="Proteomes" id="UP000038045">
    <property type="component" value="Unplaced"/>
</dbReference>
<dbReference type="PANTHER" id="PTHR48067:SF1">
    <property type="entry name" value="GPI-ANCHOR TRANSAMIDASE"/>
    <property type="match status" value="1"/>
</dbReference>
<comment type="pathway">
    <text evidence="1">Glycolipid biosynthesis; glycosylphosphatidylinositol-anchor biosynthesis.</text>
</comment>